<evidence type="ECO:0000256" key="4">
    <source>
        <dbReference type="SAM" id="Phobius"/>
    </source>
</evidence>
<feature type="transmembrane region" description="Helical" evidence="4">
    <location>
        <begin position="6"/>
        <end position="25"/>
    </location>
</feature>
<dbReference type="EMBL" id="JBHUDE010000150">
    <property type="protein sequence ID" value="MFD1609186.1"/>
    <property type="molecule type" value="Genomic_DNA"/>
</dbReference>
<name>A0ABW4HVB0_9BACI</name>
<accession>A0ABW4HVB0</accession>
<evidence type="ECO:0000256" key="3">
    <source>
        <dbReference type="ARBA" id="ARBA00023136"/>
    </source>
</evidence>
<dbReference type="SUPFAM" id="SSF118215">
    <property type="entry name" value="Proton glutamate symport protein"/>
    <property type="match status" value="1"/>
</dbReference>
<comment type="caution">
    <text evidence="6">The sequence shown here is derived from an EMBL/GenBank/DDBJ whole genome shotgun (WGS) entry which is preliminary data.</text>
</comment>
<evidence type="ECO:0000313" key="7">
    <source>
        <dbReference type="Proteomes" id="UP001597221"/>
    </source>
</evidence>
<feature type="domain" description="CAAX prenyl protease 2/Lysostaphin resistance protein A-like" evidence="5">
    <location>
        <begin position="118"/>
        <end position="172"/>
    </location>
</feature>
<keyword evidence="3 4" id="KW-0472">Membrane</keyword>
<feature type="transmembrane region" description="Helical" evidence="4">
    <location>
        <begin position="154"/>
        <end position="173"/>
    </location>
</feature>
<dbReference type="Pfam" id="PF02517">
    <property type="entry name" value="Rce1-like"/>
    <property type="match status" value="1"/>
</dbReference>
<keyword evidence="1 4" id="KW-0812">Transmembrane</keyword>
<keyword evidence="2 4" id="KW-1133">Transmembrane helix</keyword>
<reference evidence="7" key="1">
    <citation type="journal article" date="2019" name="Int. J. Syst. Evol. Microbiol.">
        <title>The Global Catalogue of Microorganisms (GCM) 10K type strain sequencing project: providing services to taxonomists for standard genome sequencing and annotation.</title>
        <authorList>
            <consortium name="The Broad Institute Genomics Platform"/>
            <consortium name="The Broad Institute Genome Sequencing Center for Infectious Disease"/>
            <person name="Wu L."/>
            <person name="Ma J."/>
        </authorList>
    </citation>
    <scope>NUCLEOTIDE SEQUENCE [LARGE SCALE GENOMIC DNA]</scope>
    <source>
        <strain evidence="7">CGMCC 1.12376</strain>
    </source>
</reference>
<feature type="transmembrane region" description="Helical" evidence="4">
    <location>
        <begin position="116"/>
        <end position="142"/>
    </location>
</feature>
<feature type="transmembrane region" description="Helical" evidence="4">
    <location>
        <begin position="71"/>
        <end position="95"/>
    </location>
</feature>
<dbReference type="Proteomes" id="UP001597221">
    <property type="component" value="Unassembled WGS sequence"/>
</dbReference>
<dbReference type="InterPro" id="IPR036458">
    <property type="entry name" value="Na:dicarbo_symporter_sf"/>
</dbReference>
<evidence type="ECO:0000259" key="5">
    <source>
        <dbReference type="Pfam" id="PF02517"/>
    </source>
</evidence>
<proteinExistence type="predicted"/>
<keyword evidence="7" id="KW-1185">Reference proteome</keyword>
<sequence length="187" mass="21857">MEWIWITVLIIPGIVLMTLNEKELYKELLPNDTPPPYMLRLLNHIIVAFPFTVLGLFFYKRADLENALTLSIDWLVILLSLACAFINIVAYYIFLKKNISTSTFYQMERTRKKTWISTRCLYGGIVEEIIFRFGLMSFFIWLLTQFTDQEILSFWIANILASILFALAHLPGIQQKKSQSQKESFSI</sequence>
<dbReference type="InterPro" id="IPR003675">
    <property type="entry name" value="Rce1/LyrA-like_dom"/>
</dbReference>
<organism evidence="6 7">
    <name type="scientific">Oceanobacillus luteolus</name>
    <dbReference type="NCBI Taxonomy" id="1274358"/>
    <lineage>
        <taxon>Bacteria</taxon>
        <taxon>Bacillati</taxon>
        <taxon>Bacillota</taxon>
        <taxon>Bacilli</taxon>
        <taxon>Bacillales</taxon>
        <taxon>Bacillaceae</taxon>
        <taxon>Oceanobacillus</taxon>
    </lineage>
</organism>
<evidence type="ECO:0000313" key="6">
    <source>
        <dbReference type="EMBL" id="MFD1609186.1"/>
    </source>
</evidence>
<feature type="transmembrane region" description="Helical" evidence="4">
    <location>
        <begin position="37"/>
        <end position="59"/>
    </location>
</feature>
<dbReference type="RefSeq" id="WP_251514365.1">
    <property type="nucleotide sequence ID" value="NZ_JAMBON010000016.1"/>
</dbReference>
<evidence type="ECO:0000256" key="1">
    <source>
        <dbReference type="ARBA" id="ARBA00022692"/>
    </source>
</evidence>
<gene>
    <name evidence="6" type="ORF">ACFSBH_16335</name>
</gene>
<evidence type="ECO:0000256" key="2">
    <source>
        <dbReference type="ARBA" id="ARBA00022989"/>
    </source>
</evidence>
<protein>
    <submittedName>
        <fullName evidence="6">Type II CAAX prenyl endopeptidase Rce1 family protein</fullName>
    </submittedName>
</protein>